<proteinExistence type="predicted"/>
<sequence>MSMQPDLTLPSKAPTELFHGDALGKPFAVYMLADFQDGEAEELRKFIASDEYDVRFAPRYNFAGQALRAVFDYHLKLAEGGIYHPTLFVVAVQKTWSKDGVLLVSLNCDGECGVDTCRMRAEDVASAMVNLEIANMDWEEFKDSELPSVESVTAGLGGTIFESADNKKPPHHTFGIYTTAGANMTNIRVQLEPDWDRKQPEDYICEFAGNMTAYPDPWGEVLSYHPFVCRRVKALHRQLFICADKKDVEKEGVLLCKMDWDGNIDREDVLEVGNNENTKTRRCPVGEAASTLVEIADHKREWED</sequence>
<organism evidence="2 3">
    <name type="scientific">Trichoglossum hirsutum</name>
    <dbReference type="NCBI Taxonomy" id="265104"/>
    <lineage>
        <taxon>Eukaryota</taxon>
        <taxon>Fungi</taxon>
        <taxon>Dikarya</taxon>
        <taxon>Ascomycota</taxon>
        <taxon>Pezizomycotina</taxon>
        <taxon>Geoglossomycetes</taxon>
        <taxon>Geoglossales</taxon>
        <taxon>Geoglossaceae</taxon>
        <taxon>Trichoglossum</taxon>
    </lineage>
</organism>
<reference evidence="2" key="1">
    <citation type="submission" date="2021-03" db="EMBL/GenBank/DDBJ databases">
        <title>Comparative genomics and phylogenomic investigation of the class Geoglossomycetes provide insights into ecological specialization and systematics.</title>
        <authorList>
            <person name="Melie T."/>
            <person name="Pirro S."/>
            <person name="Miller A.N."/>
            <person name="Quandt A."/>
        </authorList>
    </citation>
    <scope>NUCLEOTIDE SEQUENCE</scope>
    <source>
        <strain evidence="2">CAQ_001_2017</strain>
    </source>
</reference>
<feature type="domain" description="DUF6924" evidence="1">
    <location>
        <begin position="83"/>
        <end position="144"/>
    </location>
</feature>
<evidence type="ECO:0000259" key="1">
    <source>
        <dbReference type="Pfam" id="PF21962"/>
    </source>
</evidence>
<evidence type="ECO:0000313" key="3">
    <source>
        <dbReference type="Proteomes" id="UP000750711"/>
    </source>
</evidence>
<accession>A0A9P8RTN3</accession>
<keyword evidence="3" id="KW-1185">Reference proteome</keyword>
<gene>
    <name evidence="2" type="ORF">GP486_000429</name>
</gene>
<dbReference type="AlphaFoldDB" id="A0A9P8RTN3"/>
<evidence type="ECO:0000313" key="2">
    <source>
        <dbReference type="EMBL" id="KAH0566176.1"/>
    </source>
</evidence>
<protein>
    <recommendedName>
        <fullName evidence="1">DUF6924 domain-containing protein</fullName>
    </recommendedName>
</protein>
<dbReference type="Proteomes" id="UP000750711">
    <property type="component" value="Unassembled WGS sequence"/>
</dbReference>
<comment type="caution">
    <text evidence="2">The sequence shown here is derived from an EMBL/GenBank/DDBJ whole genome shotgun (WGS) entry which is preliminary data.</text>
</comment>
<dbReference type="Pfam" id="PF21962">
    <property type="entry name" value="DUF6924"/>
    <property type="match status" value="1"/>
</dbReference>
<dbReference type="EMBL" id="JAGHQM010000028">
    <property type="protein sequence ID" value="KAH0566176.1"/>
    <property type="molecule type" value="Genomic_DNA"/>
</dbReference>
<name>A0A9P8RTN3_9PEZI</name>
<dbReference type="InterPro" id="IPR053832">
    <property type="entry name" value="DUF6924"/>
</dbReference>